<evidence type="ECO:0000313" key="6">
    <source>
        <dbReference type="Proteomes" id="UP000295344"/>
    </source>
</evidence>
<keyword evidence="1" id="KW-0326">Glycosidase</keyword>
<sequence length="563" mass="59602">MRHRRSLSAVLVTALAAVGIAGSLSTAHAATPSAPIALSVVGGDAQISAAWTAVPGATGYAVRWGTGTRLDRTLTTRSTSVRLPRAVNGRTYSVRVSARGVSATSPRRTARAAQWMPTRITSVRAVPAGPDRIAVSWTGGGQARSVKVLAGADTTTDIHHFSTPWMPAAVHSAVLTVPRSLRGVIGAGTGNVVFVKVAQTNSRRADLPDGYRYSAADKYTLTPSGTWSLAGMAADTAPTTSLSVATWNVQSVTASAGYAPQNRWDQRLPKVVANIEAHAPALLGVQELTTARIVPDCLNPSGKLQCVEQYQTLQRALAQAPVPYAIARPDANAWVYAHANSYVDSELFYDPAKLAVDEAGFISPRDLTGSAWPSSMGNEAGSWARFHFVDPSGGQGRSFFAVSIHLPVGDDNGRVRKAEATAIARFMDAKARQRDGTALPIVFVGDFNSYGALQDDAGDLQLLADGYIDSAATADRTNLDLSTDNFSNGRGGVDADYPVDVVRHPYPTSRIDYIMLKNSPHPGSYRNLAPIVDGRFDQRYQGSDHNMQLAVVGIGDPIPAAAG</sequence>
<evidence type="ECO:0000256" key="1">
    <source>
        <dbReference type="ARBA" id="ARBA00023295"/>
    </source>
</evidence>
<dbReference type="Proteomes" id="UP000295344">
    <property type="component" value="Unassembled WGS sequence"/>
</dbReference>
<organism evidence="5 6">
    <name type="scientific">Amnibacterium kyonggiense</name>
    <dbReference type="NCBI Taxonomy" id="595671"/>
    <lineage>
        <taxon>Bacteria</taxon>
        <taxon>Bacillati</taxon>
        <taxon>Actinomycetota</taxon>
        <taxon>Actinomycetes</taxon>
        <taxon>Micrococcales</taxon>
        <taxon>Microbacteriaceae</taxon>
        <taxon>Amnibacterium</taxon>
    </lineage>
</organism>
<dbReference type="Gene3D" id="2.60.40.10">
    <property type="entry name" value="Immunoglobulins"/>
    <property type="match status" value="1"/>
</dbReference>
<keyword evidence="3" id="KW-0732">Signal</keyword>
<dbReference type="InterPro" id="IPR005135">
    <property type="entry name" value="Endo/exonuclease/phosphatase"/>
</dbReference>
<evidence type="ECO:0000256" key="2">
    <source>
        <dbReference type="ARBA" id="ARBA00023326"/>
    </source>
</evidence>
<keyword evidence="5" id="KW-0269">Exonuclease</keyword>
<protein>
    <submittedName>
        <fullName evidence="5">Endonuclease/exonuclease/phosphatase family protein</fullName>
    </submittedName>
</protein>
<dbReference type="GO" id="GO:0004519">
    <property type="term" value="F:endonuclease activity"/>
    <property type="evidence" value="ECO:0007669"/>
    <property type="project" value="UniProtKB-KW"/>
</dbReference>
<comment type="caution">
    <text evidence="5">The sequence shown here is derived from an EMBL/GenBank/DDBJ whole genome shotgun (WGS) entry which is preliminary data.</text>
</comment>
<evidence type="ECO:0000313" key="5">
    <source>
        <dbReference type="EMBL" id="TDS76062.1"/>
    </source>
</evidence>
<dbReference type="GO" id="GO:0000272">
    <property type="term" value="P:polysaccharide catabolic process"/>
    <property type="evidence" value="ECO:0007669"/>
    <property type="project" value="UniProtKB-KW"/>
</dbReference>
<keyword evidence="6" id="KW-1185">Reference proteome</keyword>
<dbReference type="InterPro" id="IPR036691">
    <property type="entry name" value="Endo/exonu/phosph_ase_sf"/>
</dbReference>
<dbReference type="EMBL" id="SOAM01000003">
    <property type="protein sequence ID" value="TDS76062.1"/>
    <property type="molecule type" value="Genomic_DNA"/>
</dbReference>
<evidence type="ECO:0000259" key="4">
    <source>
        <dbReference type="PROSITE" id="PS50853"/>
    </source>
</evidence>
<keyword evidence="5" id="KW-0255">Endonuclease</keyword>
<dbReference type="RefSeq" id="WP_133767271.1">
    <property type="nucleotide sequence ID" value="NZ_BAAARP010000001.1"/>
</dbReference>
<dbReference type="AlphaFoldDB" id="A0A4R7FJ65"/>
<feature type="domain" description="Fibronectin type-III" evidence="4">
    <location>
        <begin position="31"/>
        <end position="118"/>
    </location>
</feature>
<feature type="chain" id="PRO_5020724001" evidence="3">
    <location>
        <begin position="30"/>
        <end position="563"/>
    </location>
</feature>
<dbReference type="PROSITE" id="PS50853">
    <property type="entry name" value="FN3"/>
    <property type="match status" value="1"/>
</dbReference>
<keyword evidence="2" id="KW-0119">Carbohydrate metabolism</keyword>
<reference evidence="5 6" key="1">
    <citation type="submission" date="2019-03" db="EMBL/GenBank/DDBJ databases">
        <title>Genomic Encyclopedia of Archaeal and Bacterial Type Strains, Phase II (KMG-II): from individual species to whole genera.</title>
        <authorList>
            <person name="Goeker M."/>
        </authorList>
    </citation>
    <scope>NUCLEOTIDE SEQUENCE [LARGE SCALE GENOMIC DNA]</scope>
    <source>
        <strain evidence="5 6">DSM 24782</strain>
    </source>
</reference>
<accession>A0A4R7FJ65</accession>
<evidence type="ECO:0000256" key="3">
    <source>
        <dbReference type="SAM" id="SignalP"/>
    </source>
</evidence>
<dbReference type="SUPFAM" id="SSF56219">
    <property type="entry name" value="DNase I-like"/>
    <property type="match status" value="1"/>
</dbReference>
<dbReference type="InterPro" id="IPR003961">
    <property type="entry name" value="FN3_dom"/>
</dbReference>
<keyword evidence="2" id="KW-0624">Polysaccharide degradation</keyword>
<dbReference type="CDD" id="cd00063">
    <property type="entry name" value="FN3"/>
    <property type="match status" value="1"/>
</dbReference>
<dbReference type="InterPro" id="IPR036116">
    <property type="entry name" value="FN3_sf"/>
</dbReference>
<dbReference type="GO" id="GO:0004527">
    <property type="term" value="F:exonuclease activity"/>
    <property type="evidence" value="ECO:0007669"/>
    <property type="project" value="UniProtKB-KW"/>
</dbReference>
<keyword evidence="5" id="KW-0378">Hydrolase</keyword>
<feature type="signal peptide" evidence="3">
    <location>
        <begin position="1"/>
        <end position="29"/>
    </location>
</feature>
<dbReference type="SUPFAM" id="SSF49265">
    <property type="entry name" value="Fibronectin type III"/>
    <property type="match status" value="1"/>
</dbReference>
<dbReference type="Gene3D" id="3.60.10.10">
    <property type="entry name" value="Endonuclease/exonuclease/phosphatase"/>
    <property type="match status" value="1"/>
</dbReference>
<gene>
    <name evidence="5" type="ORF">CLV52_3178</name>
</gene>
<proteinExistence type="predicted"/>
<dbReference type="OrthoDB" id="3767669at2"/>
<keyword evidence="5" id="KW-0540">Nuclease</keyword>
<dbReference type="GO" id="GO:0016798">
    <property type="term" value="F:hydrolase activity, acting on glycosyl bonds"/>
    <property type="evidence" value="ECO:0007669"/>
    <property type="project" value="UniProtKB-KW"/>
</dbReference>
<name>A0A4R7FJ65_9MICO</name>
<dbReference type="Pfam" id="PF03372">
    <property type="entry name" value="Exo_endo_phos"/>
    <property type="match status" value="1"/>
</dbReference>
<dbReference type="InterPro" id="IPR013783">
    <property type="entry name" value="Ig-like_fold"/>
</dbReference>